<dbReference type="NCBIfam" id="NF003152">
    <property type="entry name" value="PRK04101.1"/>
    <property type="match status" value="1"/>
</dbReference>
<evidence type="ECO:0000256" key="1">
    <source>
        <dbReference type="ARBA" id="ARBA00022723"/>
    </source>
</evidence>
<reference evidence="3 4" key="1">
    <citation type="submission" date="2019-10" db="EMBL/GenBank/DDBJ databases">
        <title>Alkaliphilus serpentinus sp. nov. and Alkaliphilus pronyensis sp. nov., two novel anaerobic alkaliphilic species isolated from the serpentinized-hosted hydrothermal field of the Prony Bay (New Caledonia).</title>
        <authorList>
            <person name="Postec A."/>
        </authorList>
    </citation>
    <scope>NUCLEOTIDE SEQUENCE [LARGE SCALE GENOMIC DNA]</scope>
    <source>
        <strain evidence="3 4">LacT</strain>
    </source>
</reference>
<dbReference type="GO" id="GO:0046872">
    <property type="term" value="F:metal ion binding"/>
    <property type="evidence" value="ECO:0007669"/>
    <property type="project" value="UniProtKB-KW"/>
</dbReference>
<name>A0A833HRT8_9FIRM</name>
<dbReference type="PANTHER" id="PTHR36113">
    <property type="entry name" value="LYASE, PUTATIVE-RELATED-RELATED"/>
    <property type="match status" value="1"/>
</dbReference>
<dbReference type="InterPro" id="IPR037523">
    <property type="entry name" value="VOC_core"/>
</dbReference>
<dbReference type="GO" id="GO:0016740">
    <property type="term" value="F:transferase activity"/>
    <property type="evidence" value="ECO:0007669"/>
    <property type="project" value="UniProtKB-KW"/>
</dbReference>
<dbReference type="AlphaFoldDB" id="A0A833HRT8"/>
<proteinExistence type="predicted"/>
<keyword evidence="1" id="KW-0479">Metal-binding</keyword>
<evidence type="ECO:0000313" key="4">
    <source>
        <dbReference type="Proteomes" id="UP000465601"/>
    </source>
</evidence>
<evidence type="ECO:0000259" key="2">
    <source>
        <dbReference type="PROSITE" id="PS51819"/>
    </source>
</evidence>
<keyword evidence="3" id="KW-0808">Transferase</keyword>
<protein>
    <submittedName>
        <fullName evidence="3">Metallothiol transferase FosB</fullName>
    </submittedName>
</protein>
<dbReference type="Proteomes" id="UP000465601">
    <property type="component" value="Unassembled WGS sequence"/>
</dbReference>
<dbReference type="Gene3D" id="3.10.180.10">
    <property type="entry name" value="2,3-Dihydroxybiphenyl 1,2-Dioxygenase, domain 1"/>
    <property type="match status" value="1"/>
</dbReference>
<accession>A0A833HRT8</accession>
<dbReference type="SUPFAM" id="SSF54593">
    <property type="entry name" value="Glyoxalase/Bleomycin resistance protein/Dihydroxybiphenyl dioxygenase"/>
    <property type="match status" value="1"/>
</dbReference>
<dbReference type="InterPro" id="IPR051332">
    <property type="entry name" value="Fosfomycin_Res_Enzymes"/>
</dbReference>
<gene>
    <name evidence="3" type="primary">fosB</name>
    <name evidence="3" type="ORF">F8153_00010</name>
</gene>
<dbReference type="InterPro" id="IPR004360">
    <property type="entry name" value="Glyas_Fos-R_dOase_dom"/>
</dbReference>
<dbReference type="OrthoDB" id="9788468at2"/>
<sequence length="140" mass="16607">MEIKGINHITFSVSDLKKSIKFYKEILNAKLLVEGETLAYFDLNGLWLALNLEEDIPRGEIHKSYTHISFTIDEDDYEDAHKRLIKKGIEVSIGRFRYPQEGRSLYFKDPDGHKFEFHTKTREDRIAFFKANKRNLQFYD</sequence>
<comment type="caution">
    <text evidence="3">The sequence shown here is derived from an EMBL/GenBank/DDBJ whole genome shotgun (WGS) entry which is preliminary data.</text>
</comment>
<dbReference type="RefSeq" id="WP_151864290.1">
    <property type="nucleotide sequence ID" value="NZ_WBZB01000001.1"/>
</dbReference>
<dbReference type="Pfam" id="PF00903">
    <property type="entry name" value="Glyoxalase"/>
    <property type="match status" value="1"/>
</dbReference>
<evidence type="ECO:0000313" key="3">
    <source>
        <dbReference type="EMBL" id="KAB3533782.1"/>
    </source>
</evidence>
<organism evidence="3 4">
    <name type="scientific">Alkaliphilus serpentinus</name>
    <dbReference type="NCBI Taxonomy" id="1482731"/>
    <lineage>
        <taxon>Bacteria</taxon>
        <taxon>Bacillati</taxon>
        <taxon>Bacillota</taxon>
        <taxon>Clostridia</taxon>
        <taxon>Peptostreptococcales</taxon>
        <taxon>Natronincolaceae</taxon>
        <taxon>Alkaliphilus</taxon>
    </lineage>
</organism>
<dbReference type="PANTHER" id="PTHR36113:SF6">
    <property type="entry name" value="FOSFOMYCIN RESISTANCE PROTEIN FOSX"/>
    <property type="match status" value="1"/>
</dbReference>
<dbReference type="PROSITE" id="PS51819">
    <property type="entry name" value="VOC"/>
    <property type="match status" value="1"/>
</dbReference>
<keyword evidence="4" id="KW-1185">Reference proteome</keyword>
<dbReference type="EMBL" id="WBZB01000001">
    <property type="protein sequence ID" value="KAB3533782.1"/>
    <property type="molecule type" value="Genomic_DNA"/>
</dbReference>
<feature type="domain" description="VOC" evidence="2">
    <location>
        <begin position="5"/>
        <end position="120"/>
    </location>
</feature>
<dbReference type="InterPro" id="IPR029068">
    <property type="entry name" value="Glyas_Bleomycin-R_OHBP_Dase"/>
</dbReference>